<proteinExistence type="predicted"/>
<evidence type="ECO:0000313" key="2">
    <source>
        <dbReference type="Proteomes" id="UP000494261"/>
    </source>
</evidence>
<organism evidence="1 2">
    <name type="scientific">Burkholderia aenigmatica</name>
    <dbReference type="NCBI Taxonomy" id="2015348"/>
    <lineage>
        <taxon>Bacteria</taxon>
        <taxon>Pseudomonadati</taxon>
        <taxon>Pseudomonadota</taxon>
        <taxon>Betaproteobacteria</taxon>
        <taxon>Burkholderiales</taxon>
        <taxon>Burkholderiaceae</taxon>
        <taxon>Burkholderia</taxon>
        <taxon>Burkholderia cepacia complex</taxon>
    </lineage>
</organism>
<protein>
    <recommendedName>
        <fullName evidence="3">Class I SAM-dependent methyltransferase</fullName>
    </recommendedName>
</protein>
<reference evidence="1 2" key="1">
    <citation type="submission" date="2019-09" db="EMBL/GenBank/DDBJ databases">
        <authorList>
            <person name="Depoorter E."/>
        </authorList>
    </citation>
    <scope>NUCLEOTIDE SEQUENCE [LARGE SCALE GENOMIC DNA]</scope>
    <source>
        <strain evidence="1">LMG 13014</strain>
    </source>
</reference>
<evidence type="ECO:0000313" key="1">
    <source>
        <dbReference type="EMBL" id="VWB59004.1"/>
    </source>
</evidence>
<dbReference type="RefSeq" id="WP_235995993.1">
    <property type="nucleotide sequence ID" value="NZ_CABVQC010000015.1"/>
</dbReference>
<evidence type="ECO:0008006" key="3">
    <source>
        <dbReference type="Google" id="ProtNLM"/>
    </source>
</evidence>
<name>A0A6P2KW33_9BURK</name>
<dbReference type="EMBL" id="CABVQC010000015">
    <property type="protein sequence ID" value="VWB59004.1"/>
    <property type="molecule type" value="Genomic_DNA"/>
</dbReference>
<dbReference type="AlphaFoldDB" id="A0A6P2KW33"/>
<accession>A0A6P2KW33</accession>
<gene>
    <name evidence="1" type="ORF">BLA13014_02620</name>
</gene>
<sequence>MAMNIWKKYWNLRTRECPCDVHFIEWLESVRLNGIRIYHFGTGGHHHVGLECARPHLNNTVFGVTASPKEYKSYVDLVTRLPEVSKTYLAYFGDIYTSNSDLLPAFDVVTLFHLCEFRNEKNSLYGAKTDAEVLNLFARHTAREGHLLFYKRSSAYRQAEPIIEQWAANADFVEVGDFKTLRIFRKAA</sequence>
<dbReference type="Proteomes" id="UP000494261">
    <property type="component" value="Unassembled WGS sequence"/>
</dbReference>